<dbReference type="RefSeq" id="WP_151576499.1">
    <property type="nucleotide sequence ID" value="NZ_WBWX01000003.1"/>
</dbReference>
<evidence type="ECO:0000313" key="2">
    <source>
        <dbReference type="Proteomes" id="UP000441102"/>
    </source>
</evidence>
<protein>
    <submittedName>
        <fullName evidence="1">Uncharacterized protein</fullName>
    </submittedName>
</protein>
<organism evidence="1 2">
    <name type="scientific">Brucella anthropi</name>
    <name type="common">Ochrobactrum anthropi</name>
    <dbReference type="NCBI Taxonomy" id="529"/>
    <lineage>
        <taxon>Bacteria</taxon>
        <taxon>Pseudomonadati</taxon>
        <taxon>Pseudomonadota</taxon>
        <taxon>Alphaproteobacteria</taxon>
        <taxon>Hyphomicrobiales</taxon>
        <taxon>Brucellaceae</taxon>
        <taxon>Brucella/Ochrobactrum group</taxon>
        <taxon>Brucella</taxon>
    </lineage>
</organism>
<accession>A0A6I0DUC6</accession>
<dbReference type="Proteomes" id="UP000441102">
    <property type="component" value="Unassembled WGS sequence"/>
</dbReference>
<name>A0A6I0DUC6_BRUAN</name>
<sequence>MQRISIPYLFDTMMKLEALTLLHPGPRNSMIYAMFTAEYALDGLLNQSLFKSNIRSSRNAGYQLSNLLKGQLQNQQMHEIVDQYALAAIVAAYQSFKAAFLAELGVFPSYFVTQKAGFDTDTLLTNGSAIFPADLFMKVPESILDANEAGKALAFELSTACGFHTFRVVESVLRRYYKSVSGGKDVPTNKRSLGGILSLLKNEEIGDPNVLAALQQIKDLHRNPLAHPDVSLGPDEAISLIGMSQSVITFMLKEISQPETLPQQGIAQLFSDASKTAV</sequence>
<reference evidence="1 2" key="1">
    <citation type="submission" date="2019-09" db="EMBL/GenBank/DDBJ databases">
        <title>Taxonomic organization of the family Brucellaceae based on a phylogenomic approach.</title>
        <authorList>
            <person name="Leclercq S."/>
            <person name="Cloeckaert A."/>
            <person name="Zygmunt M.S."/>
        </authorList>
    </citation>
    <scope>NUCLEOTIDE SEQUENCE [LARGE SCALE GENOMIC DNA]</scope>
    <source>
        <strain evidence="1 2">CCUG 34461</strain>
    </source>
</reference>
<dbReference type="EMBL" id="WBWX01000003">
    <property type="protein sequence ID" value="KAB2798946.1"/>
    <property type="molecule type" value="Genomic_DNA"/>
</dbReference>
<dbReference type="AlphaFoldDB" id="A0A6I0DUC6"/>
<evidence type="ECO:0000313" key="1">
    <source>
        <dbReference type="EMBL" id="KAB2798946.1"/>
    </source>
</evidence>
<gene>
    <name evidence="1" type="ORF">F9L06_10095</name>
</gene>
<comment type="caution">
    <text evidence="1">The sequence shown here is derived from an EMBL/GenBank/DDBJ whole genome shotgun (WGS) entry which is preliminary data.</text>
</comment>
<proteinExistence type="predicted"/>